<dbReference type="Proteomes" id="UP001352852">
    <property type="component" value="Unassembled WGS sequence"/>
</dbReference>
<evidence type="ECO:0000256" key="1">
    <source>
        <dbReference type="ARBA" id="ARBA00022441"/>
    </source>
</evidence>
<keyword evidence="2" id="KW-0677">Repeat</keyword>
<accession>A0ABU7EPA8</accession>
<evidence type="ECO:0000256" key="2">
    <source>
        <dbReference type="ARBA" id="ARBA00022737"/>
    </source>
</evidence>
<dbReference type="EMBL" id="JAHUTJ010062171">
    <property type="protein sequence ID" value="MED6288896.1"/>
    <property type="molecule type" value="Genomic_DNA"/>
</dbReference>
<proteinExistence type="predicted"/>
<comment type="caution">
    <text evidence="3">The sequence shown here is derived from an EMBL/GenBank/DDBJ whole genome shotgun (WGS) entry which is preliminary data.</text>
</comment>
<keyword evidence="1" id="KW-0880">Kelch repeat</keyword>
<reference evidence="3 4" key="1">
    <citation type="submission" date="2021-06" db="EMBL/GenBank/DDBJ databases">
        <authorList>
            <person name="Palmer J.M."/>
        </authorList>
    </citation>
    <scope>NUCLEOTIDE SEQUENCE [LARGE SCALE GENOMIC DNA]</scope>
    <source>
        <strain evidence="3 4">CL_MEX2019</strain>
        <tissue evidence="3">Muscle</tissue>
    </source>
</reference>
<dbReference type="InterPro" id="IPR006652">
    <property type="entry name" value="Kelch_1"/>
</dbReference>
<dbReference type="InterPro" id="IPR015915">
    <property type="entry name" value="Kelch-typ_b-propeller"/>
</dbReference>
<keyword evidence="4" id="KW-1185">Reference proteome</keyword>
<dbReference type="SUPFAM" id="SSF117281">
    <property type="entry name" value="Kelch motif"/>
    <property type="match status" value="1"/>
</dbReference>
<dbReference type="InterPro" id="IPR051746">
    <property type="entry name" value="Kelch_domain_containing_8"/>
</dbReference>
<organism evidence="3 4">
    <name type="scientific">Characodon lateralis</name>
    <dbReference type="NCBI Taxonomy" id="208331"/>
    <lineage>
        <taxon>Eukaryota</taxon>
        <taxon>Metazoa</taxon>
        <taxon>Chordata</taxon>
        <taxon>Craniata</taxon>
        <taxon>Vertebrata</taxon>
        <taxon>Euteleostomi</taxon>
        <taxon>Actinopterygii</taxon>
        <taxon>Neopterygii</taxon>
        <taxon>Teleostei</taxon>
        <taxon>Neoteleostei</taxon>
        <taxon>Acanthomorphata</taxon>
        <taxon>Ovalentaria</taxon>
        <taxon>Atherinomorphae</taxon>
        <taxon>Cyprinodontiformes</taxon>
        <taxon>Goodeidae</taxon>
        <taxon>Characodon</taxon>
    </lineage>
</organism>
<dbReference type="PANTHER" id="PTHR46260:SF3">
    <property type="entry name" value="RING-TYPE DOMAIN-CONTAINING PROTEIN"/>
    <property type="match status" value="1"/>
</dbReference>
<evidence type="ECO:0000313" key="3">
    <source>
        <dbReference type="EMBL" id="MED6288896.1"/>
    </source>
</evidence>
<gene>
    <name evidence="3" type="ORF">CHARACLAT_030910</name>
</gene>
<protein>
    <submittedName>
        <fullName evidence="3">Uncharacterized protein</fullName>
    </submittedName>
</protein>
<evidence type="ECO:0000313" key="4">
    <source>
        <dbReference type="Proteomes" id="UP001352852"/>
    </source>
</evidence>
<sequence length="246" mass="28059">MVAFMQDSKWTAIHCSLEKRLNATAVYWDDEVYILGGSTCQGFEKRIDCYNIPHQRMYSRMEMPSPRNKLAACVCQGKIYISGGIVHNHLPVDLFESFDTHTNSWQVETNLLTARCCHGSVEVNGLIYVCGGGLMRDHFRIIDTCDVYDPRIRQWRGLSPMIDPRKNHGLVVVCSRIYAIGGKGHEGPLQSVEWYDINNDIWHPCEPMPFPLMVKCAAIGETIYVLAGKGKERLCRILKYNTRTNK</sequence>
<dbReference type="Gene3D" id="2.120.10.80">
    <property type="entry name" value="Kelch-type beta propeller"/>
    <property type="match status" value="1"/>
</dbReference>
<dbReference type="SMART" id="SM00612">
    <property type="entry name" value="Kelch"/>
    <property type="match status" value="4"/>
</dbReference>
<name>A0ABU7EPA8_9TELE</name>
<dbReference type="PANTHER" id="PTHR46260">
    <property type="entry name" value="RING-TYPE DOMAIN-CONTAINING PROTEIN"/>
    <property type="match status" value="1"/>
</dbReference>
<dbReference type="Pfam" id="PF24681">
    <property type="entry name" value="Kelch_KLHDC2_KLHL20_DRC7"/>
    <property type="match status" value="1"/>
</dbReference>